<dbReference type="SUPFAM" id="SSF56281">
    <property type="entry name" value="Metallo-hydrolase/oxidoreductase"/>
    <property type="match status" value="1"/>
</dbReference>
<evidence type="ECO:0000313" key="9">
    <source>
        <dbReference type="EMBL" id="TCK58728.1"/>
    </source>
</evidence>
<comment type="subunit">
    <text evidence="7">Monomer.</text>
</comment>
<dbReference type="NCBIfam" id="TIGR03413">
    <property type="entry name" value="GSH_gloB"/>
    <property type="match status" value="1"/>
</dbReference>
<feature type="binding site" evidence="7">
    <location>
        <position position="113"/>
    </location>
    <ligand>
        <name>Zn(2+)</name>
        <dbReference type="ChEBI" id="CHEBI:29105"/>
        <label>1</label>
    </ligand>
</feature>
<dbReference type="InterPro" id="IPR001279">
    <property type="entry name" value="Metallo-B-lactamas"/>
</dbReference>
<evidence type="ECO:0000259" key="8">
    <source>
        <dbReference type="SMART" id="SM00849"/>
    </source>
</evidence>
<keyword evidence="6 7" id="KW-0862">Zinc</keyword>
<sequence length="256" mass="28754">MQVITIPAFDDNYIWLLHQPNETACAVVDPGEAGPVIERLQALDLQLKYILLTHHHMDHIGGVKKLKAYAPECQVIAGANIKLPFNATRVNDGDVVSLDELNCSLKVMATPGHTISHVVYYTDEMLFCGDTLFNCGCGRLFEGSVEQMLESLSNIAKLNSETQVYAAHEYTMANLKFALTIEPHNPLLQQYQTNMLKQRAQGLPTVPFSLASQKKLNPFMRCHEISLQQALSHLLQINCSTEMTTFTQLRAYKDRF</sequence>
<accession>A0A4R1K3Q4</accession>
<comment type="cofactor">
    <cofactor evidence="7">
        <name>Zn(2+)</name>
        <dbReference type="ChEBI" id="CHEBI:29105"/>
    </cofactor>
    <text evidence="7">Binds 2 Zn(2+) ions per subunit.</text>
</comment>
<dbReference type="PANTHER" id="PTHR43705:SF1">
    <property type="entry name" value="HYDROXYACYLGLUTATHIONE HYDROLASE GLOB"/>
    <property type="match status" value="1"/>
</dbReference>
<protein>
    <recommendedName>
        <fullName evidence="7">Hydroxyacylglutathione hydrolase</fullName>
        <ecNumber evidence="7">3.1.2.6</ecNumber>
    </recommendedName>
    <alternativeName>
        <fullName evidence="7">Glyoxalase II</fullName>
        <shortName evidence="7">Glx II</shortName>
    </alternativeName>
</protein>
<evidence type="ECO:0000256" key="3">
    <source>
        <dbReference type="ARBA" id="ARBA00006759"/>
    </source>
</evidence>
<comment type="pathway">
    <text evidence="2 7">Secondary metabolite metabolism; methylglyoxal degradation; (R)-lactate from methylglyoxal: step 2/2.</text>
</comment>
<comment type="similarity">
    <text evidence="3 7">Belongs to the metallo-beta-lactamase superfamily. Glyoxalase II family.</text>
</comment>
<keyword evidence="10" id="KW-1185">Reference proteome</keyword>
<comment type="caution">
    <text evidence="9">The sequence shown here is derived from an EMBL/GenBank/DDBJ whole genome shotgun (WGS) entry which is preliminary data.</text>
</comment>
<dbReference type="EC" id="3.1.2.6" evidence="7"/>
<dbReference type="EMBL" id="SMGD01000011">
    <property type="protein sequence ID" value="TCK58728.1"/>
    <property type="molecule type" value="Genomic_DNA"/>
</dbReference>
<feature type="binding site" evidence="7">
    <location>
        <position position="56"/>
    </location>
    <ligand>
        <name>Zn(2+)</name>
        <dbReference type="ChEBI" id="CHEBI:29105"/>
        <label>1</label>
    </ligand>
</feature>
<dbReference type="InterPro" id="IPR050110">
    <property type="entry name" value="Glyoxalase_II_hydrolase"/>
</dbReference>
<dbReference type="GO" id="GO:0004416">
    <property type="term" value="F:hydroxyacylglutathione hydrolase activity"/>
    <property type="evidence" value="ECO:0007669"/>
    <property type="project" value="UniProtKB-UniRule"/>
</dbReference>
<feature type="binding site" evidence="7">
    <location>
        <position position="168"/>
    </location>
    <ligand>
        <name>Zn(2+)</name>
        <dbReference type="ChEBI" id="CHEBI:29105"/>
        <label>2</label>
    </ligand>
</feature>
<keyword evidence="5 7" id="KW-0378">Hydrolase</keyword>
<feature type="domain" description="Metallo-beta-lactamase" evidence="8">
    <location>
        <begin position="11"/>
        <end position="168"/>
    </location>
</feature>
<dbReference type="HAMAP" id="MF_01374">
    <property type="entry name" value="Glyoxalase_2"/>
    <property type="match status" value="1"/>
</dbReference>
<dbReference type="InterPro" id="IPR017782">
    <property type="entry name" value="Hydroxyacylglutathione_Hdrlase"/>
</dbReference>
<comment type="function">
    <text evidence="7">Thiolesterase that catalyzes the hydrolysis of S-D-lactoyl-glutathione to form glutathione and D-lactic acid.</text>
</comment>
<feature type="binding site" evidence="7">
    <location>
        <position position="58"/>
    </location>
    <ligand>
        <name>Zn(2+)</name>
        <dbReference type="ChEBI" id="CHEBI:29105"/>
        <label>2</label>
    </ligand>
</feature>
<evidence type="ECO:0000256" key="1">
    <source>
        <dbReference type="ARBA" id="ARBA00001623"/>
    </source>
</evidence>
<feature type="binding site" evidence="7">
    <location>
        <position position="130"/>
    </location>
    <ligand>
        <name>Zn(2+)</name>
        <dbReference type="ChEBI" id="CHEBI:29105"/>
        <label>2</label>
    </ligand>
</feature>
<dbReference type="InterPro" id="IPR036866">
    <property type="entry name" value="RibonucZ/Hydroxyglut_hydro"/>
</dbReference>
<dbReference type="Pfam" id="PF16123">
    <property type="entry name" value="HAGH_C"/>
    <property type="match status" value="1"/>
</dbReference>
<dbReference type="UniPathway" id="UPA00619">
    <property type="reaction ID" value="UER00676"/>
</dbReference>
<dbReference type="PANTHER" id="PTHR43705">
    <property type="entry name" value="HYDROXYACYLGLUTATHIONE HYDROLASE"/>
    <property type="match status" value="1"/>
</dbReference>
<dbReference type="GO" id="GO:0019243">
    <property type="term" value="P:methylglyoxal catabolic process to D-lactate via S-lactoyl-glutathione"/>
    <property type="evidence" value="ECO:0007669"/>
    <property type="project" value="UniProtKB-UniRule"/>
</dbReference>
<evidence type="ECO:0000256" key="5">
    <source>
        <dbReference type="ARBA" id="ARBA00022801"/>
    </source>
</evidence>
<dbReference type="Pfam" id="PF00753">
    <property type="entry name" value="Lactamase_B"/>
    <property type="match status" value="1"/>
</dbReference>
<organism evidence="9 10">
    <name type="scientific">Celerinatantimonas diazotrophica</name>
    <dbReference type="NCBI Taxonomy" id="412034"/>
    <lineage>
        <taxon>Bacteria</taxon>
        <taxon>Pseudomonadati</taxon>
        <taxon>Pseudomonadota</taxon>
        <taxon>Gammaproteobacteria</taxon>
        <taxon>Celerinatantimonadaceae</taxon>
        <taxon>Celerinatantimonas</taxon>
    </lineage>
</organism>
<proteinExistence type="inferred from homology"/>
<dbReference type="Gene3D" id="3.60.15.10">
    <property type="entry name" value="Ribonuclease Z/Hydroxyacylglutathione hydrolase-like"/>
    <property type="match status" value="1"/>
</dbReference>
<evidence type="ECO:0000313" key="10">
    <source>
        <dbReference type="Proteomes" id="UP000295565"/>
    </source>
</evidence>
<evidence type="ECO:0000256" key="2">
    <source>
        <dbReference type="ARBA" id="ARBA00004963"/>
    </source>
</evidence>
<keyword evidence="4 7" id="KW-0479">Metal-binding</keyword>
<dbReference type="InterPro" id="IPR035680">
    <property type="entry name" value="Clx_II_MBL"/>
</dbReference>
<dbReference type="SMART" id="SM00849">
    <property type="entry name" value="Lactamase_B"/>
    <property type="match status" value="1"/>
</dbReference>
<evidence type="ECO:0000256" key="7">
    <source>
        <dbReference type="HAMAP-Rule" id="MF_01374"/>
    </source>
</evidence>
<comment type="catalytic activity">
    <reaction evidence="1 7">
        <text>an S-(2-hydroxyacyl)glutathione + H2O = a 2-hydroxy carboxylate + glutathione + H(+)</text>
        <dbReference type="Rhea" id="RHEA:21864"/>
        <dbReference type="ChEBI" id="CHEBI:15377"/>
        <dbReference type="ChEBI" id="CHEBI:15378"/>
        <dbReference type="ChEBI" id="CHEBI:57925"/>
        <dbReference type="ChEBI" id="CHEBI:58896"/>
        <dbReference type="ChEBI" id="CHEBI:71261"/>
        <dbReference type="EC" id="3.1.2.6"/>
    </reaction>
</comment>
<dbReference type="PIRSF" id="PIRSF005457">
    <property type="entry name" value="Glx"/>
    <property type="match status" value="1"/>
</dbReference>
<dbReference type="GO" id="GO:0046872">
    <property type="term" value="F:metal ion binding"/>
    <property type="evidence" value="ECO:0007669"/>
    <property type="project" value="UniProtKB-KW"/>
</dbReference>
<dbReference type="CDD" id="cd07723">
    <property type="entry name" value="hydroxyacylglutathione_hydrolase_MBL-fold"/>
    <property type="match status" value="1"/>
</dbReference>
<reference evidence="9 10" key="1">
    <citation type="submission" date="2019-03" db="EMBL/GenBank/DDBJ databases">
        <title>Genomic Encyclopedia of Type Strains, Phase IV (KMG-IV): sequencing the most valuable type-strain genomes for metagenomic binning, comparative biology and taxonomic classification.</title>
        <authorList>
            <person name="Goeker M."/>
        </authorList>
    </citation>
    <scope>NUCLEOTIDE SEQUENCE [LARGE SCALE GENOMIC DNA]</scope>
    <source>
        <strain evidence="9 10">DSM 18577</strain>
    </source>
</reference>
<name>A0A4R1K3Q4_9GAMM</name>
<feature type="binding site" evidence="7">
    <location>
        <position position="59"/>
    </location>
    <ligand>
        <name>Zn(2+)</name>
        <dbReference type="ChEBI" id="CHEBI:29105"/>
        <label>2</label>
    </ligand>
</feature>
<dbReference type="Proteomes" id="UP000295565">
    <property type="component" value="Unassembled WGS sequence"/>
</dbReference>
<dbReference type="OrthoDB" id="9802248at2"/>
<gene>
    <name evidence="7" type="primary">gloB</name>
    <name evidence="9" type="ORF">EV690_0872</name>
</gene>
<evidence type="ECO:0000256" key="4">
    <source>
        <dbReference type="ARBA" id="ARBA00022723"/>
    </source>
</evidence>
<dbReference type="RefSeq" id="WP_131911690.1">
    <property type="nucleotide sequence ID" value="NZ_OU594967.1"/>
</dbReference>
<feature type="binding site" evidence="7">
    <location>
        <position position="54"/>
    </location>
    <ligand>
        <name>Zn(2+)</name>
        <dbReference type="ChEBI" id="CHEBI:29105"/>
        <label>1</label>
    </ligand>
</feature>
<dbReference type="AlphaFoldDB" id="A0A4R1K3Q4"/>
<feature type="binding site" evidence="7">
    <location>
        <position position="130"/>
    </location>
    <ligand>
        <name>Zn(2+)</name>
        <dbReference type="ChEBI" id="CHEBI:29105"/>
        <label>1</label>
    </ligand>
</feature>
<evidence type="ECO:0000256" key="6">
    <source>
        <dbReference type="ARBA" id="ARBA00022833"/>
    </source>
</evidence>
<dbReference type="InterPro" id="IPR032282">
    <property type="entry name" value="HAGH_C"/>
</dbReference>